<dbReference type="InterPro" id="IPR049326">
    <property type="entry name" value="Rhodopsin_dom_fungi"/>
</dbReference>
<reference evidence="8 9" key="1">
    <citation type="journal article" date="2014" name="BMC Genomics">
        <title>Comparative genome sequencing reveals chemotype-specific gene clusters in the toxigenic black mold Stachybotrys.</title>
        <authorList>
            <person name="Semeiks J."/>
            <person name="Borek D."/>
            <person name="Otwinowski Z."/>
            <person name="Grishin N.V."/>
        </authorList>
    </citation>
    <scope>NUCLEOTIDE SEQUENCE [LARGE SCALE GENOMIC DNA]</scope>
    <source>
        <strain evidence="9">CBS 109288 / IBT 7711</strain>
    </source>
</reference>
<dbReference type="Pfam" id="PF20684">
    <property type="entry name" value="Fung_rhodopsin"/>
    <property type="match status" value="1"/>
</dbReference>
<dbReference type="PANTHER" id="PTHR33048">
    <property type="entry name" value="PTH11-LIKE INTEGRAL MEMBRANE PROTEIN (AFU_ORTHOLOGUE AFUA_5G11245)"/>
    <property type="match status" value="1"/>
</dbReference>
<feature type="domain" description="Rhodopsin" evidence="7">
    <location>
        <begin position="31"/>
        <end position="263"/>
    </location>
</feature>
<evidence type="ECO:0000256" key="4">
    <source>
        <dbReference type="ARBA" id="ARBA00023136"/>
    </source>
</evidence>
<comment type="subcellular location">
    <subcellularLocation>
        <location evidence="1">Membrane</location>
        <topology evidence="1">Multi-pass membrane protein</topology>
    </subcellularLocation>
</comment>
<evidence type="ECO:0000256" key="3">
    <source>
        <dbReference type="ARBA" id="ARBA00022989"/>
    </source>
</evidence>
<dbReference type="EMBL" id="KL648207">
    <property type="protein sequence ID" value="KEY71695.1"/>
    <property type="molecule type" value="Genomic_DNA"/>
</dbReference>
<feature type="transmembrane region" description="Helical" evidence="6">
    <location>
        <begin position="197"/>
        <end position="218"/>
    </location>
</feature>
<dbReference type="InterPro" id="IPR052337">
    <property type="entry name" value="SAT4-like"/>
</dbReference>
<evidence type="ECO:0000259" key="7">
    <source>
        <dbReference type="Pfam" id="PF20684"/>
    </source>
</evidence>
<evidence type="ECO:0000256" key="5">
    <source>
        <dbReference type="ARBA" id="ARBA00038359"/>
    </source>
</evidence>
<comment type="similarity">
    <text evidence="5">Belongs to the SAT4 family.</text>
</comment>
<keyword evidence="4 6" id="KW-0472">Membrane</keyword>
<organism evidence="8 9">
    <name type="scientific">Stachybotrys chartarum (strain CBS 109288 / IBT 7711)</name>
    <name type="common">Toxic black mold</name>
    <name type="synonym">Stilbospora chartarum</name>
    <dbReference type="NCBI Taxonomy" id="1280523"/>
    <lineage>
        <taxon>Eukaryota</taxon>
        <taxon>Fungi</taxon>
        <taxon>Dikarya</taxon>
        <taxon>Ascomycota</taxon>
        <taxon>Pezizomycotina</taxon>
        <taxon>Sordariomycetes</taxon>
        <taxon>Hypocreomycetidae</taxon>
        <taxon>Hypocreales</taxon>
        <taxon>Stachybotryaceae</taxon>
        <taxon>Stachybotrys</taxon>
    </lineage>
</organism>
<dbReference type="Proteomes" id="UP000028045">
    <property type="component" value="Unassembled WGS sequence"/>
</dbReference>
<evidence type="ECO:0000313" key="8">
    <source>
        <dbReference type="EMBL" id="KEY71695.1"/>
    </source>
</evidence>
<dbReference type="GO" id="GO:0016020">
    <property type="term" value="C:membrane"/>
    <property type="evidence" value="ECO:0007669"/>
    <property type="project" value="UniProtKB-SubCell"/>
</dbReference>
<dbReference type="OrthoDB" id="5417887at2759"/>
<gene>
    <name evidence="8" type="ORF">S7711_02926</name>
</gene>
<accession>A0A084B2B6</accession>
<keyword evidence="9" id="KW-1185">Reference proteome</keyword>
<dbReference type="HOGENOM" id="CLU_028200_3_0_1"/>
<protein>
    <recommendedName>
        <fullName evidence="7">Rhodopsin domain-containing protein</fullName>
    </recommendedName>
</protein>
<evidence type="ECO:0000256" key="2">
    <source>
        <dbReference type="ARBA" id="ARBA00022692"/>
    </source>
</evidence>
<feature type="transmembrane region" description="Helical" evidence="6">
    <location>
        <begin position="12"/>
        <end position="35"/>
    </location>
</feature>
<feature type="transmembrane region" description="Helical" evidence="6">
    <location>
        <begin position="161"/>
        <end position="185"/>
    </location>
</feature>
<feature type="transmembrane region" description="Helical" evidence="6">
    <location>
        <begin position="118"/>
        <end position="141"/>
    </location>
</feature>
<keyword evidence="3 6" id="KW-1133">Transmembrane helix</keyword>
<dbReference type="AlphaFoldDB" id="A0A084B2B6"/>
<dbReference type="PANTHER" id="PTHR33048:SF42">
    <property type="entry name" value="INTEGRAL MEMBRANE PROTEIN"/>
    <property type="match status" value="1"/>
</dbReference>
<name>A0A084B2B6_STACB</name>
<feature type="transmembrane region" description="Helical" evidence="6">
    <location>
        <begin position="47"/>
        <end position="68"/>
    </location>
</feature>
<evidence type="ECO:0000256" key="1">
    <source>
        <dbReference type="ARBA" id="ARBA00004141"/>
    </source>
</evidence>
<keyword evidence="2 6" id="KW-0812">Transmembrane</keyword>
<proteinExistence type="inferred from homology"/>
<evidence type="ECO:0000313" key="9">
    <source>
        <dbReference type="Proteomes" id="UP000028045"/>
    </source>
</evidence>
<evidence type="ECO:0000256" key="6">
    <source>
        <dbReference type="SAM" id="Phobius"/>
    </source>
</evidence>
<sequence length="368" mass="40855">MPRSFAPGEVQVVVNAANWTMLSISTIFLALRVYCRAARSGQLWWDDYILLASWALMVSSTGVLADMLDRGYLDYNMSEPHLFLLTKIAHTCHLVSLALSKTSFAVTLLRFTNKWQKYILWFIIASINVLFTIHIFLLWRAMCGMSDQHSLGTCWDPSNAIIMNITSSMYSAITDFVLALLPWKVVMSLNMKKSEKISLAVAMSFGGIAGVTGIMKSIQSIYTLDFMDPEYMYNLTLFWIFSLAEPNTTIIAASVPVLRVLVRDVRTQLGGYSNSHPGASGYAGGYIKSTNNKFHQGEITSTEQTVVNTGDADSDRSILGHSSKGLHGISRTTEVTIEYGLKDDPKLRGESFEMSGYQVKNKTVGQAV</sequence>
<feature type="transmembrane region" description="Helical" evidence="6">
    <location>
        <begin position="238"/>
        <end position="262"/>
    </location>
</feature>